<sequence>MLIRIGFEIALTAPAPVPSIVALSTHPDAPGRLIGSGKPRSPAGLGMTESWDIFGNVKHRLTLPAGETRLWSDCAVEQDGLPDAVVPEAVQHPVEDLPMAVTQFLKPSRYCDSDALMDFAWAQFPAGPSGWDRVQRICDFVHGHIQFGYHHGRSDRTASQALAEGRGVCRDYAHLAVALCRAVNIPARYASGYLGDIGVPYAGPGDFCAWFEAYIGGRWYTFDARYNVPRIGRVLMVRGFDAGDAAMMTSFGSNRMTLFRVWCEEMPAMSDAEVMDQLERRPEAEALLNLDTAA</sequence>
<dbReference type="PANTHER" id="PTHR33490">
    <property type="entry name" value="BLR5614 PROTEIN-RELATED"/>
    <property type="match status" value="1"/>
</dbReference>
<reference evidence="2" key="2">
    <citation type="submission" date="2020-09" db="EMBL/GenBank/DDBJ databases">
        <authorList>
            <person name="Sun Q."/>
            <person name="Zhou Y."/>
        </authorList>
    </citation>
    <scope>NUCLEOTIDE SEQUENCE</scope>
    <source>
        <strain evidence="2">CGMCC 1.6293</strain>
    </source>
</reference>
<dbReference type="SMART" id="SM00460">
    <property type="entry name" value="TGc"/>
    <property type="match status" value="1"/>
</dbReference>
<reference evidence="2" key="1">
    <citation type="journal article" date="2014" name="Int. J. Syst. Evol. Microbiol.">
        <title>Complete genome sequence of Corynebacterium casei LMG S-19264T (=DSM 44701T), isolated from a smear-ripened cheese.</title>
        <authorList>
            <consortium name="US DOE Joint Genome Institute (JGI-PGF)"/>
            <person name="Walter F."/>
            <person name="Albersmeier A."/>
            <person name="Kalinowski J."/>
            <person name="Ruckert C."/>
        </authorList>
    </citation>
    <scope>NUCLEOTIDE SEQUENCE</scope>
    <source>
        <strain evidence="2">CGMCC 1.6293</strain>
    </source>
</reference>
<dbReference type="PANTHER" id="PTHR33490:SF12">
    <property type="entry name" value="BLL5557 PROTEIN"/>
    <property type="match status" value="1"/>
</dbReference>
<dbReference type="Pfam" id="PF01841">
    <property type="entry name" value="Transglut_core"/>
    <property type="match status" value="1"/>
</dbReference>
<evidence type="ECO:0000259" key="1">
    <source>
        <dbReference type="SMART" id="SM00460"/>
    </source>
</evidence>
<feature type="domain" description="Transglutaminase-like" evidence="1">
    <location>
        <begin position="161"/>
        <end position="226"/>
    </location>
</feature>
<dbReference type="InterPro" id="IPR002931">
    <property type="entry name" value="Transglutaminase-like"/>
</dbReference>
<dbReference type="SUPFAM" id="SSF54001">
    <property type="entry name" value="Cysteine proteinases"/>
    <property type="match status" value="1"/>
</dbReference>
<organism evidence="2 3">
    <name type="scientific">Pseudooceanicola nanhaiensis</name>
    <dbReference type="NCBI Taxonomy" id="375761"/>
    <lineage>
        <taxon>Bacteria</taxon>
        <taxon>Pseudomonadati</taxon>
        <taxon>Pseudomonadota</taxon>
        <taxon>Alphaproteobacteria</taxon>
        <taxon>Rhodobacterales</taxon>
        <taxon>Paracoccaceae</taxon>
        <taxon>Pseudooceanicola</taxon>
    </lineage>
</organism>
<comment type="caution">
    <text evidence="2">The sequence shown here is derived from an EMBL/GenBank/DDBJ whole genome shotgun (WGS) entry which is preliminary data.</text>
</comment>
<evidence type="ECO:0000313" key="2">
    <source>
        <dbReference type="EMBL" id="GGL94972.1"/>
    </source>
</evidence>
<dbReference type="Proteomes" id="UP000649829">
    <property type="component" value="Unassembled WGS sequence"/>
</dbReference>
<keyword evidence="3" id="KW-1185">Reference proteome</keyword>
<dbReference type="Gene3D" id="3.10.620.30">
    <property type="match status" value="1"/>
</dbReference>
<dbReference type="EMBL" id="BMLF01000001">
    <property type="protein sequence ID" value="GGL94972.1"/>
    <property type="molecule type" value="Genomic_DNA"/>
</dbReference>
<evidence type="ECO:0000313" key="3">
    <source>
        <dbReference type="Proteomes" id="UP000649829"/>
    </source>
</evidence>
<protein>
    <submittedName>
        <fullName evidence="2">Transglutaminase</fullName>
    </submittedName>
</protein>
<accession>A0A917SSP5</accession>
<name>A0A917SSP5_9RHOB</name>
<gene>
    <name evidence="2" type="ORF">GCM10011534_16450</name>
</gene>
<dbReference type="RefSeq" id="WP_051630446.1">
    <property type="nucleotide sequence ID" value="NZ_BMLF01000001.1"/>
</dbReference>
<dbReference type="AlphaFoldDB" id="A0A917SSP5"/>
<proteinExistence type="predicted"/>
<dbReference type="InterPro" id="IPR038765">
    <property type="entry name" value="Papain-like_cys_pep_sf"/>
</dbReference>